<keyword evidence="4" id="KW-0276">Fatty acid metabolism</keyword>
<dbReference type="AlphaFoldDB" id="A0AA51N8S8"/>
<evidence type="ECO:0000256" key="1">
    <source>
        <dbReference type="ARBA" id="ARBA00004275"/>
    </source>
</evidence>
<keyword evidence="7" id="KW-0576">Peroxisome</keyword>
<evidence type="ECO:0000256" key="4">
    <source>
        <dbReference type="ARBA" id="ARBA00022832"/>
    </source>
</evidence>
<dbReference type="InterPro" id="IPR014748">
    <property type="entry name" value="Enoyl-CoA_hydra_C"/>
</dbReference>
<dbReference type="InterPro" id="IPR045002">
    <property type="entry name" value="Ech1-like"/>
</dbReference>
<evidence type="ECO:0000256" key="3">
    <source>
        <dbReference type="ARBA" id="ARBA00005254"/>
    </source>
</evidence>
<dbReference type="GO" id="GO:0005737">
    <property type="term" value="C:cytoplasm"/>
    <property type="evidence" value="ECO:0007669"/>
    <property type="project" value="UniProtKB-ARBA"/>
</dbReference>
<dbReference type="Proteomes" id="UP001244443">
    <property type="component" value="Chromosome"/>
</dbReference>
<dbReference type="GO" id="GO:0006631">
    <property type="term" value="P:fatty acid metabolic process"/>
    <property type="evidence" value="ECO:0007669"/>
    <property type="project" value="UniProtKB-KW"/>
</dbReference>
<dbReference type="PANTHER" id="PTHR43149">
    <property type="entry name" value="ENOYL-COA HYDRATASE"/>
    <property type="match status" value="1"/>
</dbReference>
<sequence length="270" mass="29840">MDYQYFKVEIKNKVATVAFNRAEKSNALHMPAWTEMKEIFNSLSEQSEVRAIVLVGEGKNFCAGIDLELLMSVGEYQKIECAGRRSEAIRSLVLTLQEAVNAIEKCKKPVLAAVHGGCIGGGVDIVAACDMRYCTEDAYFTIKEIDLGMVADLGTLQRLPKLISPGMVCEMAYTGRKVHGKEAKAIGLVNQTYFSKDELLESVTKLACTIASKSPLSIRGTKEVLKYSRDHSVEDSLNYMAAWNAAMLLSDDLSEAFKASREKRSPEFKD</sequence>
<gene>
    <name evidence="9" type="ORF">QYS48_33085</name>
</gene>
<dbReference type="CDD" id="cd06558">
    <property type="entry name" value="crotonase-like"/>
    <property type="match status" value="1"/>
</dbReference>
<dbReference type="InterPro" id="IPR001753">
    <property type="entry name" value="Enoyl-CoA_hydra/iso"/>
</dbReference>
<evidence type="ECO:0000256" key="2">
    <source>
        <dbReference type="ARBA" id="ARBA00005005"/>
    </source>
</evidence>
<keyword evidence="5" id="KW-0007">Acetylation</keyword>
<reference evidence="9" key="1">
    <citation type="submission" date="2023-08" db="EMBL/GenBank/DDBJ databases">
        <title>Comparative genomics and taxonomic characterization of three novel marine species of genus Marivirga.</title>
        <authorList>
            <person name="Muhammad N."/>
            <person name="Kim S.-G."/>
        </authorList>
    </citation>
    <scope>NUCLEOTIDE SEQUENCE [LARGE SCALE GENOMIC DNA]</scope>
    <source>
        <strain evidence="9">ABR2-2</strain>
    </source>
</reference>
<evidence type="ECO:0000256" key="7">
    <source>
        <dbReference type="ARBA" id="ARBA00023140"/>
    </source>
</evidence>
<dbReference type="Gene3D" id="1.10.12.10">
    <property type="entry name" value="Lyase 2-enoyl-coa Hydratase, Chain A, domain 2"/>
    <property type="match status" value="1"/>
</dbReference>
<evidence type="ECO:0000313" key="9">
    <source>
        <dbReference type="EMBL" id="WMN06616.1"/>
    </source>
</evidence>
<proteinExistence type="inferred from homology"/>
<keyword evidence="6" id="KW-0443">Lipid metabolism</keyword>
<evidence type="ECO:0000313" key="10">
    <source>
        <dbReference type="Proteomes" id="UP001244443"/>
    </source>
</evidence>
<evidence type="ECO:0000256" key="5">
    <source>
        <dbReference type="ARBA" id="ARBA00022990"/>
    </source>
</evidence>
<comment type="subcellular location">
    <subcellularLocation>
        <location evidence="1">Peroxisome</location>
    </subcellularLocation>
</comment>
<evidence type="ECO:0000256" key="6">
    <source>
        <dbReference type="ARBA" id="ARBA00023098"/>
    </source>
</evidence>
<protein>
    <submittedName>
        <fullName evidence="9">Crotonase/enoyl-CoA hydratase family protein</fullName>
    </submittedName>
</protein>
<organism evidence="9 10">
    <name type="scientific">Marivirga arenosa</name>
    <dbReference type="NCBI Taxonomy" id="3059076"/>
    <lineage>
        <taxon>Bacteria</taxon>
        <taxon>Pseudomonadati</taxon>
        <taxon>Bacteroidota</taxon>
        <taxon>Cytophagia</taxon>
        <taxon>Cytophagales</taxon>
        <taxon>Marivirgaceae</taxon>
        <taxon>Marivirga</taxon>
    </lineage>
</organism>
<comment type="similarity">
    <text evidence="3">Belongs to the enoyl-CoA hydratase/isomerase family.</text>
</comment>
<name>A0AA51N8S8_9BACT</name>
<dbReference type="RefSeq" id="WP_308356497.1">
    <property type="nucleotide sequence ID" value="NZ_CP129970.2"/>
</dbReference>
<dbReference type="Pfam" id="PF00378">
    <property type="entry name" value="ECH_1"/>
    <property type="match status" value="1"/>
</dbReference>
<dbReference type="Gene3D" id="3.90.226.10">
    <property type="entry name" value="2-enoyl-CoA Hydratase, Chain A, domain 1"/>
    <property type="match status" value="1"/>
</dbReference>
<dbReference type="GO" id="GO:0016853">
    <property type="term" value="F:isomerase activity"/>
    <property type="evidence" value="ECO:0007669"/>
    <property type="project" value="UniProtKB-KW"/>
</dbReference>
<keyword evidence="8" id="KW-0413">Isomerase</keyword>
<dbReference type="SUPFAM" id="SSF52096">
    <property type="entry name" value="ClpP/crotonase"/>
    <property type="match status" value="1"/>
</dbReference>
<dbReference type="FunFam" id="1.10.12.10:FF:000004">
    <property type="entry name" value="Delta3,5-delta2,4-dienoyl-CoA isomerase"/>
    <property type="match status" value="1"/>
</dbReference>
<dbReference type="InterPro" id="IPR029045">
    <property type="entry name" value="ClpP/crotonase-like_dom_sf"/>
</dbReference>
<comment type="pathway">
    <text evidence="2">Lipid metabolism; fatty acid beta-oxidation.</text>
</comment>
<keyword evidence="10" id="KW-1185">Reference proteome</keyword>
<accession>A0AA51N8S8</accession>
<evidence type="ECO:0000256" key="8">
    <source>
        <dbReference type="ARBA" id="ARBA00023235"/>
    </source>
</evidence>
<dbReference type="NCBIfam" id="NF004794">
    <property type="entry name" value="PRK06142.1"/>
    <property type="match status" value="1"/>
</dbReference>
<dbReference type="FunFam" id="3.90.226.10:FF:000024">
    <property type="entry name" value="Delta3,5-delta2,4-dienoyl-CoA isomerase"/>
    <property type="match status" value="1"/>
</dbReference>
<dbReference type="EMBL" id="CP129970">
    <property type="protein sequence ID" value="WMN06616.1"/>
    <property type="molecule type" value="Genomic_DNA"/>
</dbReference>